<dbReference type="Pfam" id="PF00332">
    <property type="entry name" value="Glyco_hydro_17"/>
    <property type="match status" value="1"/>
</dbReference>
<comment type="function">
    <text evidence="17">Glucanases play a role in cell expansion during growth, in cell-cell fusion during mating, and in spore release during sporulation. This enzyme may be involved in beta-glucan degradation. Active on laminarin and lichenan.</text>
</comment>
<feature type="transmembrane region" description="Helical" evidence="22">
    <location>
        <begin position="378"/>
        <end position="402"/>
    </location>
</feature>
<sequence>MAHAPRYYNSEDHLAERQPLSHGAPPSSPLRHQYPPDSFSTSPPRATRPGAHPDSSFNQLRAQRRLSQEQASFGRGIGGASYANNDEGYNNGYNGLHDGGYQLTDAPRPPPHRSTAPRTSWGRGIPQSQTITPGADNFGAAAAGGMAGIAMSVADHNARESGLNAVHNPNYPQQAYQQQGQWEGQGQGLGGGHFSPDNRQSYTPTQNSHSSLQGLNSGASGPGTGTPGQHTPSRGPYAFNDAYTDDPAHIYRRPADPNLGVVNPHEIMDDGDDGLTYAPARKGPRTSMLSLGGSSHKSKDAAVVGAVGLGTAGTSSALPSRNGSGILNNPQYAPVNNGVPGDAGLGGVTGGGGGGGGYHPAYLSEKKSSGDGGKKKRLIIILIIVALIIIGVALGVVFGVVLKDKGKGGDSGSQDASGGDSGPSAEEDTATNGDLDIRSKEIKALMNNKDLKKVFPGMDYTPIHSQYPDCIHAPPSQNNVTRDLAVLSQLTNTVRLYGTDCNQTQMLIHAVEKLELKDTIRIWLGVWQDGNATTNRRQLDQMWDILDMYGESYFDGIIVANEILFREQMTLWSLGQLLGEVRTNLTKRGMKLPVATSDLGDKWDSALAQQSDAIMGNIHPFFAGTKASEAAEWTMGFFVNKTGTYAKKNKAMNVISETGWPSQGGMGCGTELETNCPDKAVAGIPEMNQFMEDWVCTALDEGTNYFWFEAFDEPWKVSFNTPGKEWEDHWGLMDVNRNLKPGLKIPDCGGKRIS</sequence>
<keyword evidence="15" id="KW-0961">Cell wall biogenesis/degradation</keyword>
<feature type="compositionally biased region" description="Polar residues" evidence="21">
    <location>
        <begin position="197"/>
        <end position="216"/>
    </location>
</feature>
<dbReference type="InterPro" id="IPR050732">
    <property type="entry name" value="Beta-glucan_modifiers"/>
</dbReference>
<dbReference type="GO" id="GO:0005886">
    <property type="term" value="C:plasma membrane"/>
    <property type="evidence" value="ECO:0007669"/>
    <property type="project" value="UniProtKB-SubCell"/>
</dbReference>
<comment type="similarity">
    <text evidence="4 20">Belongs to the glycosyl hydrolase 17 family.</text>
</comment>
<evidence type="ECO:0000256" key="20">
    <source>
        <dbReference type="RuleBase" id="RU004335"/>
    </source>
</evidence>
<keyword evidence="12 22" id="KW-0472">Membrane</keyword>
<evidence type="ECO:0000256" key="5">
    <source>
        <dbReference type="ARBA" id="ARBA00012780"/>
    </source>
</evidence>
<evidence type="ECO:0000313" key="23">
    <source>
        <dbReference type="EMBL" id="KAK4460081.1"/>
    </source>
</evidence>
<evidence type="ECO:0000256" key="14">
    <source>
        <dbReference type="ARBA" id="ARBA00023277"/>
    </source>
</evidence>
<protein>
    <recommendedName>
        <fullName evidence="5">glucan endo-1,3-beta-D-glucosidase</fullName>
        <ecNumber evidence="5">3.2.1.39</ecNumber>
    </recommendedName>
    <alternativeName>
        <fullName evidence="19">Endo-1,3-beta-glucanase btgC</fullName>
    </alternativeName>
    <alternativeName>
        <fullName evidence="18">Laminarinase btgC</fullName>
    </alternativeName>
</protein>
<keyword evidence="13" id="KW-0325">Glycoprotein</keyword>
<keyword evidence="22" id="KW-1133">Transmembrane helix</keyword>
<dbReference type="Gene3D" id="3.20.20.80">
    <property type="entry name" value="Glycosidases"/>
    <property type="match status" value="1"/>
</dbReference>
<keyword evidence="14" id="KW-0119">Carbohydrate metabolism</keyword>
<feature type="region of interest" description="Disordered" evidence="21">
    <location>
        <begin position="107"/>
        <end position="133"/>
    </location>
</feature>
<evidence type="ECO:0000256" key="2">
    <source>
        <dbReference type="ARBA" id="ARBA00004191"/>
    </source>
</evidence>
<evidence type="ECO:0000256" key="12">
    <source>
        <dbReference type="ARBA" id="ARBA00023136"/>
    </source>
</evidence>
<dbReference type="FunFam" id="3.20.20.80:FF:000151">
    <property type="entry name" value="Glucan endo-1,3-beta-glucosidase btgC"/>
    <property type="match status" value="1"/>
</dbReference>
<evidence type="ECO:0000256" key="18">
    <source>
        <dbReference type="ARBA" id="ARBA00042373"/>
    </source>
</evidence>
<evidence type="ECO:0000313" key="24">
    <source>
        <dbReference type="Proteomes" id="UP001321749"/>
    </source>
</evidence>
<dbReference type="PANTHER" id="PTHR16631">
    <property type="entry name" value="GLUCAN 1,3-BETA-GLUCOSIDASE"/>
    <property type="match status" value="1"/>
</dbReference>
<accession>A0AAV9HJP2</accession>
<keyword evidence="6" id="KW-1003">Cell membrane</keyword>
<evidence type="ECO:0000256" key="13">
    <source>
        <dbReference type="ARBA" id="ARBA00023180"/>
    </source>
</evidence>
<evidence type="ECO:0000256" key="16">
    <source>
        <dbReference type="ARBA" id="ARBA00023326"/>
    </source>
</evidence>
<feature type="compositionally biased region" description="Gly residues" evidence="21">
    <location>
        <begin position="183"/>
        <end position="193"/>
    </location>
</feature>
<feature type="compositionally biased region" description="Basic and acidic residues" evidence="21">
    <location>
        <begin position="246"/>
        <end position="255"/>
    </location>
</feature>
<dbReference type="GO" id="GO:0071555">
    <property type="term" value="P:cell wall organization"/>
    <property type="evidence" value="ECO:0007669"/>
    <property type="project" value="UniProtKB-KW"/>
</dbReference>
<evidence type="ECO:0000256" key="4">
    <source>
        <dbReference type="ARBA" id="ARBA00008773"/>
    </source>
</evidence>
<feature type="region of interest" description="Disordered" evidence="21">
    <location>
        <begin position="175"/>
        <end position="296"/>
    </location>
</feature>
<dbReference type="SUPFAM" id="SSF51445">
    <property type="entry name" value="(Trans)glycosidases"/>
    <property type="match status" value="1"/>
</dbReference>
<comment type="caution">
    <text evidence="23">The sequence shown here is derived from an EMBL/GenBank/DDBJ whole genome shotgun (WGS) entry which is preliminary data.</text>
</comment>
<organism evidence="23 24">
    <name type="scientific">Cladorrhinum samala</name>
    <dbReference type="NCBI Taxonomy" id="585594"/>
    <lineage>
        <taxon>Eukaryota</taxon>
        <taxon>Fungi</taxon>
        <taxon>Dikarya</taxon>
        <taxon>Ascomycota</taxon>
        <taxon>Pezizomycotina</taxon>
        <taxon>Sordariomycetes</taxon>
        <taxon>Sordariomycetidae</taxon>
        <taxon>Sordariales</taxon>
        <taxon>Podosporaceae</taxon>
        <taxon>Cladorrhinum</taxon>
    </lineage>
</organism>
<evidence type="ECO:0000256" key="7">
    <source>
        <dbReference type="ARBA" id="ARBA00022512"/>
    </source>
</evidence>
<dbReference type="Proteomes" id="UP001321749">
    <property type="component" value="Unassembled WGS sequence"/>
</dbReference>
<evidence type="ECO:0000256" key="1">
    <source>
        <dbReference type="ARBA" id="ARBA00000382"/>
    </source>
</evidence>
<keyword evidence="11" id="KW-0735">Signal-anchor</keyword>
<keyword evidence="9" id="KW-0732">Signal</keyword>
<evidence type="ECO:0000256" key="11">
    <source>
        <dbReference type="ARBA" id="ARBA00022968"/>
    </source>
</evidence>
<comment type="subcellular location">
    <subcellularLocation>
        <location evidence="3">Cell membrane</location>
        <topology evidence="3">Single-pass type II membrane protein</topology>
    </subcellularLocation>
    <subcellularLocation>
        <location evidence="2">Secreted</location>
        <location evidence="2">Cell wall</location>
    </subcellularLocation>
</comment>
<evidence type="ECO:0000256" key="8">
    <source>
        <dbReference type="ARBA" id="ARBA00022525"/>
    </source>
</evidence>
<dbReference type="InterPro" id="IPR017853">
    <property type="entry name" value="GH"/>
</dbReference>
<evidence type="ECO:0000256" key="15">
    <source>
        <dbReference type="ARBA" id="ARBA00023316"/>
    </source>
</evidence>
<dbReference type="GO" id="GO:0009277">
    <property type="term" value="C:fungal-type cell wall"/>
    <property type="evidence" value="ECO:0007669"/>
    <property type="project" value="TreeGrafter"/>
</dbReference>
<dbReference type="GO" id="GO:0009986">
    <property type="term" value="C:cell surface"/>
    <property type="evidence" value="ECO:0007669"/>
    <property type="project" value="TreeGrafter"/>
</dbReference>
<evidence type="ECO:0000256" key="9">
    <source>
        <dbReference type="ARBA" id="ARBA00022729"/>
    </source>
</evidence>
<dbReference type="PANTHER" id="PTHR16631:SF17">
    <property type="entry name" value="GLUCAN ENDO-1,3-BETA-GLUCOSIDASE BTGC"/>
    <property type="match status" value="1"/>
</dbReference>
<feature type="region of interest" description="Disordered" evidence="21">
    <location>
        <begin position="406"/>
        <end position="433"/>
    </location>
</feature>
<gene>
    <name evidence="23" type="ORF">QBC42DRAFT_110468</name>
</gene>
<dbReference type="EC" id="3.2.1.39" evidence="5"/>
<evidence type="ECO:0000256" key="3">
    <source>
        <dbReference type="ARBA" id="ARBA00004401"/>
    </source>
</evidence>
<evidence type="ECO:0000256" key="17">
    <source>
        <dbReference type="ARBA" id="ARBA00037649"/>
    </source>
</evidence>
<evidence type="ECO:0000256" key="10">
    <source>
        <dbReference type="ARBA" id="ARBA00022801"/>
    </source>
</evidence>
<keyword evidence="7" id="KW-0134">Cell wall</keyword>
<dbReference type="GO" id="GO:0000272">
    <property type="term" value="P:polysaccharide catabolic process"/>
    <property type="evidence" value="ECO:0007669"/>
    <property type="project" value="UniProtKB-KW"/>
</dbReference>
<comment type="catalytic activity">
    <reaction evidence="1">
        <text>Hydrolysis of (1-&gt;3)-beta-D-glucosidic linkages in (1-&gt;3)-beta-D-glucans.</text>
        <dbReference type="EC" id="3.2.1.39"/>
    </reaction>
</comment>
<dbReference type="GO" id="GO:0042973">
    <property type="term" value="F:glucan endo-1,3-beta-D-glucosidase activity"/>
    <property type="evidence" value="ECO:0007669"/>
    <property type="project" value="UniProtKB-EC"/>
</dbReference>
<name>A0AAV9HJP2_9PEZI</name>
<keyword evidence="8" id="KW-0964">Secreted</keyword>
<feature type="region of interest" description="Disordered" evidence="21">
    <location>
        <begin position="1"/>
        <end position="60"/>
    </location>
</feature>
<dbReference type="GO" id="GO:0005576">
    <property type="term" value="C:extracellular region"/>
    <property type="evidence" value="ECO:0007669"/>
    <property type="project" value="TreeGrafter"/>
</dbReference>
<proteinExistence type="inferred from homology"/>
<evidence type="ECO:0000256" key="6">
    <source>
        <dbReference type="ARBA" id="ARBA00022475"/>
    </source>
</evidence>
<dbReference type="InterPro" id="IPR000490">
    <property type="entry name" value="Glyco_hydro_17"/>
</dbReference>
<reference evidence="23" key="2">
    <citation type="submission" date="2023-06" db="EMBL/GenBank/DDBJ databases">
        <authorList>
            <consortium name="Lawrence Berkeley National Laboratory"/>
            <person name="Mondo S.J."/>
            <person name="Hensen N."/>
            <person name="Bonometti L."/>
            <person name="Westerberg I."/>
            <person name="Brannstrom I.O."/>
            <person name="Guillou S."/>
            <person name="Cros-Aarteil S."/>
            <person name="Calhoun S."/>
            <person name="Haridas S."/>
            <person name="Kuo A."/>
            <person name="Pangilinan J."/>
            <person name="Riley R."/>
            <person name="Labutti K."/>
            <person name="Andreopoulos B."/>
            <person name="Lipzen A."/>
            <person name="Chen C."/>
            <person name="Yanf M."/>
            <person name="Daum C."/>
            <person name="Ng V."/>
            <person name="Clum A."/>
            <person name="Steindorff A."/>
            <person name="Ohm R."/>
            <person name="Martin F."/>
            <person name="Silar P."/>
            <person name="Natvig D."/>
            <person name="Lalanne C."/>
            <person name="Gautier V."/>
            <person name="Ament-Velasquez S.L."/>
            <person name="Kruys A."/>
            <person name="Hutchinson M.I."/>
            <person name="Powell A.J."/>
            <person name="Barry K."/>
            <person name="Miller A.N."/>
            <person name="Grigoriev I.V."/>
            <person name="Debuchy R."/>
            <person name="Gladieux P."/>
            <person name="Thoren M.H."/>
            <person name="Johannesson H."/>
        </authorList>
    </citation>
    <scope>NUCLEOTIDE SEQUENCE</scope>
    <source>
        <strain evidence="23">PSN324</strain>
    </source>
</reference>
<keyword evidence="24" id="KW-1185">Reference proteome</keyword>
<keyword evidence="22" id="KW-0812">Transmembrane</keyword>
<keyword evidence="10 23" id="KW-0378">Hydrolase</keyword>
<dbReference type="EMBL" id="MU865020">
    <property type="protein sequence ID" value="KAK4460081.1"/>
    <property type="molecule type" value="Genomic_DNA"/>
</dbReference>
<dbReference type="AlphaFoldDB" id="A0AAV9HJP2"/>
<keyword evidence="16" id="KW-0624">Polysaccharide degradation</keyword>
<evidence type="ECO:0000256" key="22">
    <source>
        <dbReference type="SAM" id="Phobius"/>
    </source>
</evidence>
<reference evidence="23" key="1">
    <citation type="journal article" date="2023" name="Mol. Phylogenet. Evol.">
        <title>Genome-scale phylogeny and comparative genomics of the fungal order Sordariales.</title>
        <authorList>
            <person name="Hensen N."/>
            <person name="Bonometti L."/>
            <person name="Westerberg I."/>
            <person name="Brannstrom I.O."/>
            <person name="Guillou S."/>
            <person name="Cros-Aarteil S."/>
            <person name="Calhoun S."/>
            <person name="Haridas S."/>
            <person name="Kuo A."/>
            <person name="Mondo S."/>
            <person name="Pangilinan J."/>
            <person name="Riley R."/>
            <person name="LaButti K."/>
            <person name="Andreopoulos B."/>
            <person name="Lipzen A."/>
            <person name="Chen C."/>
            <person name="Yan M."/>
            <person name="Daum C."/>
            <person name="Ng V."/>
            <person name="Clum A."/>
            <person name="Steindorff A."/>
            <person name="Ohm R.A."/>
            <person name="Martin F."/>
            <person name="Silar P."/>
            <person name="Natvig D.O."/>
            <person name="Lalanne C."/>
            <person name="Gautier V."/>
            <person name="Ament-Velasquez S.L."/>
            <person name="Kruys A."/>
            <person name="Hutchinson M.I."/>
            <person name="Powell A.J."/>
            <person name="Barry K."/>
            <person name="Miller A.N."/>
            <person name="Grigoriev I.V."/>
            <person name="Debuchy R."/>
            <person name="Gladieux P."/>
            <person name="Hiltunen Thoren M."/>
            <person name="Johannesson H."/>
        </authorList>
    </citation>
    <scope>NUCLEOTIDE SEQUENCE</scope>
    <source>
        <strain evidence="23">PSN324</strain>
    </source>
</reference>
<evidence type="ECO:0000256" key="19">
    <source>
        <dbReference type="ARBA" id="ARBA00043078"/>
    </source>
</evidence>
<evidence type="ECO:0000256" key="21">
    <source>
        <dbReference type="SAM" id="MobiDB-lite"/>
    </source>
</evidence>